<keyword evidence="3 5" id="KW-1133">Transmembrane helix</keyword>
<dbReference type="Pfam" id="PF04932">
    <property type="entry name" value="Wzy_C"/>
    <property type="match status" value="1"/>
</dbReference>
<dbReference type="RefSeq" id="WP_184342142.1">
    <property type="nucleotide sequence ID" value="NZ_JACHIG010000009.1"/>
</dbReference>
<feature type="transmembrane region" description="Helical" evidence="5">
    <location>
        <begin position="334"/>
        <end position="355"/>
    </location>
</feature>
<keyword evidence="2 5" id="KW-0812">Transmembrane</keyword>
<feature type="transmembrane region" description="Helical" evidence="5">
    <location>
        <begin position="390"/>
        <end position="409"/>
    </location>
</feature>
<evidence type="ECO:0000313" key="7">
    <source>
        <dbReference type="EMBL" id="MBB5034385.1"/>
    </source>
</evidence>
<evidence type="ECO:0000259" key="6">
    <source>
        <dbReference type="Pfam" id="PF04932"/>
    </source>
</evidence>
<dbReference type="PANTHER" id="PTHR37422">
    <property type="entry name" value="TEICHURONIC ACID BIOSYNTHESIS PROTEIN TUAE"/>
    <property type="match status" value="1"/>
</dbReference>
<dbReference type="InterPro" id="IPR007016">
    <property type="entry name" value="O-antigen_ligase-rel_domated"/>
</dbReference>
<accession>A0A7W8DLT6</accession>
<evidence type="ECO:0000256" key="2">
    <source>
        <dbReference type="ARBA" id="ARBA00022692"/>
    </source>
</evidence>
<comment type="caution">
    <text evidence="7">The sequence shown here is derived from an EMBL/GenBank/DDBJ whole genome shotgun (WGS) entry which is preliminary data.</text>
</comment>
<feature type="transmembrane region" description="Helical" evidence="5">
    <location>
        <begin position="113"/>
        <end position="133"/>
    </location>
</feature>
<evidence type="ECO:0000256" key="5">
    <source>
        <dbReference type="SAM" id="Phobius"/>
    </source>
</evidence>
<feature type="transmembrane region" description="Helical" evidence="5">
    <location>
        <begin position="246"/>
        <end position="265"/>
    </location>
</feature>
<dbReference type="Proteomes" id="UP000590740">
    <property type="component" value="Unassembled WGS sequence"/>
</dbReference>
<sequence>MNAAPAFQRMSPVAKAAEKSRERLARLLILFSLALLVPSMTKYLTWADSVGVIPFKPRDYTLLTVAAVSFMVLLNKPSICPPSFLMLIVPLLRVLDAAFLQRFTITALGDHSIVVMSLISNLLVTFTTVFCLSSEPWRRVAIWVAVCTALFSAAGVYYEFMGFRAFTRIPGRMAGYSTDPNDPPIIISLMLSALFSLNPRFWWNMVLVAVLTPAIALTLSRSGMAVFSCLMLCYILANLRQHFMGMLIAAAVSIPLAIGGVTILAQTSTKVGLITNKDTTDRLQAIYELDFERIKSPERGKDLQDGWEAAGKKPLWGHGTGAGTSIWKPHNQIVALWIDIGIPGVLLYIGGLVLLTFRCCTMGLRGGYCLVPLWLFIPCSQILVESPHYWFAAAVCSNLVFTGRFRLVLRSPAKPQTTPHAPLPQS</sequence>
<dbReference type="GO" id="GO:0016874">
    <property type="term" value="F:ligase activity"/>
    <property type="evidence" value="ECO:0007669"/>
    <property type="project" value="UniProtKB-KW"/>
</dbReference>
<dbReference type="GO" id="GO:0016020">
    <property type="term" value="C:membrane"/>
    <property type="evidence" value="ECO:0007669"/>
    <property type="project" value="UniProtKB-SubCell"/>
</dbReference>
<feature type="transmembrane region" description="Helical" evidence="5">
    <location>
        <begin position="140"/>
        <end position="158"/>
    </location>
</feature>
<keyword evidence="4 5" id="KW-0472">Membrane</keyword>
<proteinExistence type="predicted"/>
<evidence type="ECO:0000313" key="8">
    <source>
        <dbReference type="Proteomes" id="UP000590740"/>
    </source>
</evidence>
<dbReference type="PANTHER" id="PTHR37422:SF13">
    <property type="entry name" value="LIPOPOLYSACCHARIDE BIOSYNTHESIS PROTEIN PA4999-RELATED"/>
    <property type="match status" value="1"/>
</dbReference>
<name>A0A7W8DLT6_9BACT</name>
<feature type="domain" description="O-antigen ligase-related" evidence="6">
    <location>
        <begin position="208"/>
        <end position="349"/>
    </location>
</feature>
<reference evidence="7 8" key="1">
    <citation type="submission" date="2020-08" db="EMBL/GenBank/DDBJ databases">
        <title>Genomic Encyclopedia of Type Strains, Phase IV (KMG-IV): sequencing the most valuable type-strain genomes for metagenomic binning, comparative biology and taxonomic classification.</title>
        <authorList>
            <person name="Goeker M."/>
        </authorList>
    </citation>
    <scope>NUCLEOTIDE SEQUENCE [LARGE SCALE GENOMIC DNA]</scope>
    <source>
        <strain evidence="7 8">DSM 12252</strain>
    </source>
</reference>
<feature type="transmembrane region" description="Helical" evidence="5">
    <location>
        <begin position="367"/>
        <end position="384"/>
    </location>
</feature>
<organism evidence="7 8">
    <name type="scientific">Prosthecobacter vanneervenii</name>
    <dbReference type="NCBI Taxonomy" id="48466"/>
    <lineage>
        <taxon>Bacteria</taxon>
        <taxon>Pseudomonadati</taxon>
        <taxon>Verrucomicrobiota</taxon>
        <taxon>Verrucomicrobiia</taxon>
        <taxon>Verrucomicrobiales</taxon>
        <taxon>Verrucomicrobiaceae</taxon>
        <taxon>Prosthecobacter</taxon>
    </lineage>
</organism>
<evidence type="ECO:0000256" key="4">
    <source>
        <dbReference type="ARBA" id="ARBA00023136"/>
    </source>
</evidence>
<dbReference type="InterPro" id="IPR051533">
    <property type="entry name" value="WaaL-like"/>
</dbReference>
<dbReference type="EMBL" id="JACHIG010000009">
    <property type="protein sequence ID" value="MBB5034385.1"/>
    <property type="molecule type" value="Genomic_DNA"/>
</dbReference>
<evidence type="ECO:0000256" key="3">
    <source>
        <dbReference type="ARBA" id="ARBA00022989"/>
    </source>
</evidence>
<feature type="transmembrane region" description="Helical" evidence="5">
    <location>
        <begin position="201"/>
        <end position="234"/>
    </location>
</feature>
<protein>
    <submittedName>
        <fullName evidence="7">O-antigen ligase</fullName>
    </submittedName>
</protein>
<gene>
    <name evidence="7" type="ORF">HNQ65_003979</name>
</gene>
<comment type="subcellular location">
    <subcellularLocation>
        <location evidence="1">Membrane</location>
        <topology evidence="1">Multi-pass membrane protein</topology>
    </subcellularLocation>
</comment>
<evidence type="ECO:0000256" key="1">
    <source>
        <dbReference type="ARBA" id="ARBA00004141"/>
    </source>
</evidence>
<keyword evidence="8" id="KW-1185">Reference proteome</keyword>
<dbReference type="AlphaFoldDB" id="A0A7W8DLT6"/>
<keyword evidence="7" id="KW-0436">Ligase</keyword>